<protein>
    <submittedName>
        <fullName evidence="1">Uncharacterized protein</fullName>
    </submittedName>
</protein>
<evidence type="ECO:0000313" key="1">
    <source>
        <dbReference type="EMBL" id="XDQ49926.1"/>
    </source>
</evidence>
<dbReference type="EMBL" id="CP163442">
    <property type="protein sequence ID" value="XDQ49926.1"/>
    <property type="molecule type" value="Genomic_DNA"/>
</dbReference>
<dbReference type="RefSeq" id="WP_369228451.1">
    <property type="nucleotide sequence ID" value="NZ_CP163442.1"/>
</dbReference>
<geneLocation type="plasmid" evidence="1">
    <name>unnamed1</name>
</geneLocation>
<accession>A0AB39R6E4</accession>
<name>A0AB39R6E4_9ACTN</name>
<gene>
    <name evidence="1" type="ORF">AB5J52_48250</name>
</gene>
<organism evidence="1">
    <name type="scientific">Streptomyces sp. R39</name>
    <dbReference type="NCBI Taxonomy" id="3238631"/>
    <lineage>
        <taxon>Bacteria</taxon>
        <taxon>Bacillati</taxon>
        <taxon>Actinomycetota</taxon>
        <taxon>Actinomycetes</taxon>
        <taxon>Kitasatosporales</taxon>
        <taxon>Streptomycetaceae</taxon>
        <taxon>Streptomyces</taxon>
    </lineage>
</organism>
<dbReference type="AlphaFoldDB" id="A0AB39R6E4"/>
<proteinExistence type="predicted"/>
<keyword evidence="1" id="KW-0614">Plasmid</keyword>
<reference evidence="1" key="1">
    <citation type="submission" date="2024-07" db="EMBL/GenBank/DDBJ databases">
        <authorList>
            <person name="Yu S.T."/>
        </authorList>
    </citation>
    <scope>NUCLEOTIDE SEQUENCE</scope>
    <source>
        <strain evidence="1">R39</strain>
        <plasmid evidence="1">unnamed1</plasmid>
    </source>
</reference>
<sequence>MITGAGDFGLDDLNLVRRRFPDRRVTLDGDVITVWPAHPPAQ</sequence>